<reference evidence="2 3" key="1">
    <citation type="submission" date="2020-10" db="EMBL/GenBank/DDBJ databases">
        <title>Wide distribution of Phycisphaera-like planctomycetes from WD2101 soil group in peatlands and genome analysis of the first cultivated representative.</title>
        <authorList>
            <person name="Dedysh S.N."/>
            <person name="Beletsky A.V."/>
            <person name="Ivanova A."/>
            <person name="Kulichevskaya I.S."/>
            <person name="Suzina N.E."/>
            <person name="Philippov D.A."/>
            <person name="Rakitin A.L."/>
            <person name="Mardanov A.V."/>
            <person name="Ravin N.V."/>
        </authorList>
    </citation>
    <scope>NUCLEOTIDE SEQUENCE [LARGE SCALE GENOMIC DNA]</scope>
    <source>
        <strain evidence="2 3">M1803</strain>
    </source>
</reference>
<dbReference type="CDD" id="cd06260">
    <property type="entry name" value="DUF820-like"/>
    <property type="match status" value="1"/>
</dbReference>
<evidence type="ECO:0000259" key="1">
    <source>
        <dbReference type="Pfam" id="PF05685"/>
    </source>
</evidence>
<dbReference type="Gene3D" id="3.90.1570.10">
    <property type="entry name" value="tt1808, chain A"/>
    <property type="match status" value="1"/>
</dbReference>
<dbReference type="RefSeq" id="WP_206294603.1">
    <property type="nucleotide sequence ID" value="NZ_CP063458.1"/>
</dbReference>
<dbReference type="InterPro" id="IPR011335">
    <property type="entry name" value="Restrct_endonuc-II-like"/>
</dbReference>
<evidence type="ECO:0000313" key="2">
    <source>
        <dbReference type="EMBL" id="QOV91356.1"/>
    </source>
</evidence>
<keyword evidence="3" id="KW-1185">Reference proteome</keyword>
<dbReference type="GO" id="GO:0004519">
    <property type="term" value="F:endonuclease activity"/>
    <property type="evidence" value="ECO:0007669"/>
    <property type="project" value="UniProtKB-KW"/>
</dbReference>
<gene>
    <name evidence="2" type="ORF">IPV69_08390</name>
</gene>
<dbReference type="EMBL" id="CP063458">
    <property type="protein sequence ID" value="QOV91356.1"/>
    <property type="molecule type" value="Genomic_DNA"/>
</dbReference>
<sequence length="194" mass="21708">MPAVSRMTVQEYLAFEDPGGQRYEFREGDLLSMAGGTAEHSLIGMNACGELRNRLAGSGCTVYNSDLRVKIPRKVRYYYSDGIVACGKPQFELSGLKKVAILNPKAIIEVLSESTEALDRGDKFTDYRTIDSLAQYVLISQTTPRVETYLRQDGGAWKFETFERLEAVARLEALGIELPLRQIYEGIEFPPPVD</sequence>
<dbReference type="Pfam" id="PF05685">
    <property type="entry name" value="Uma2"/>
    <property type="match status" value="1"/>
</dbReference>
<dbReference type="InterPro" id="IPR008538">
    <property type="entry name" value="Uma2"/>
</dbReference>
<keyword evidence="2" id="KW-0540">Nuclease</keyword>
<accession>A0A7M2X0T6</accession>
<keyword evidence="2" id="KW-0255">Endonuclease</keyword>
<keyword evidence="2" id="KW-0378">Hydrolase</keyword>
<organism evidence="2 3">
    <name type="scientific">Humisphaera borealis</name>
    <dbReference type="NCBI Taxonomy" id="2807512"/>
    <lineage>
        <taxon>Bacteria</taxon>
        <taxon>Pseudomonadati</taxon>
        <taxon>Planctomycetota</taxon>
        <taxon>Phycisphaerae</taxon>
        <taxon>Tepidisphaerales</taxon>
        <taxon>Tepidisphaeraceae</taxon>
        <taxon>Humisphaera</taxon>
    </lineage>
</organism>
<proteinExistence type="predicted"/>
<dbReference type="PANTHER" id="PTHR36558:SF1">
    <property type="entry name" value="RESTRICTION ENDONUCLEASE DOMAIN-CONTAINING PROTEIN-RELATED"/>
    <property type="match status" value="1"/>
</dbReference>
<evidence type="ECO:0000313" key="3">
    <source>
        <dbReference type="Proteomes" id="UP000593765"/>
    </source>
</evidence>
<dbReference type="PANTHER" id="PTHR36558">
    <property type="entry name" value="GLR1098 PROTEIN"/>
    <property type="match status" value="1"/>
</dbReference>
<feature type="domain" description="Putative restriction endonuclease" evidence="1">
    <location>
        <begin position="9"/>
        <end position="180"/>
    </location>
</feature>
<dbReference type="SUPFAM" id="SSF52980">
    <property type="entry name" value="Restriction endonuclease-like"/>
    <property type="match status" value="1"/>
</dbReference>
<dbReference type="Proteomes" id="UP000593765">
    <property type="component" value="Chromosome"/>
</dbReference>
<name>A0A7M2X0T6_9BACT</name>
<dbReference type="KEGG" id="hbs:IPV69_08390"/>
<dbReference type="AlphaFoldDB" id="A0A7M2X0T6"/>
<protein>
    <submittedName>
        <fullName evidence="2">Uma2 family endonuclease</fullName>
    </submittedName>
</protein>
<dbReference type="InterPro" id="IPR012296">
    <property type="entry name" value="Nuclease_put_TT1808"/>
</dbReference>